<reference evidence="2 3" key="1">
    <citation type="submission" date="2016-10" db="EMBL/GenBank/DDBJ databases">
        <authorList>
            <person name="de Groot N.N."/>
        </authorList>
    </citation>
    <scope>NUCLEOTIDE SEQUENCE [LARGE SCALE GENOMIC DNA]</scope>
    <source>
        <strain evidence="2 3">CGMCC 1.6291</strain>
    </source>
</reference>
<dbReference type="AlphaFoldDB" id="A0A1H8TFH7"/>
<evidence type="ECO:0000256" key="1">
    <source>
        <dbReference type="SAM" id="MobiDB-lite"/>
    </source>
</evidence>
<dbReference type="PIRSF" id="PIRSF016481">
    <property type="entry name" value="Pilus_assembly_PilP"/>
    <property type="match status" value="1"/>
</dbReference>
<dbReference type="Proteomes" id="UP000199657">
    <property type="component" value="Unassembled WGS sequence"/>
</dbReference>
<keyword evidence="3" id="KW-1185">Reference proteome</keyword>
<evidence type="ECO:0000313" key="3">
    <source>
        <dbReference type="Proteomes" id="UP000199657"/>
    </source>
</evidence>
<name>A0A1H8TFH7_9GAMM</name>
<evidence type="ECO:0000313" key="2">
    <source>
        <dbReference type="EMBL" id="SEO89869.1"/>
    </source>
</evidence>
<dbReference type="Gene3D" id="2.30.30.830">
    <property type="match status" value="1"/>
</dbReference>
<organism evidence="2 3">
    <name type="scientific">Aquisalimonas asiatica</name>
    <dbReference type="NCBI Taxonomy" id="406100"/>
    <lineage>
        <taxon>Bacteria</taxon>
        <taxon>Pseudomonadati</taxon>
        <taxon>Pseudomonadota</taxon>
        <taxon>Gammaproteobacteria</taxon>
        <taxon>Chromatiales</taxon>
        <taxon>Ectothiorhodospiraceae</taxon>
        <taxon>Aquisalimonas</taxon>
    </lineage>
</organism>
<protein>
    <submittedName>
        <fullName evidence="2">Type IV pilus assembly protein PilP</fullName>
    </submittedName>
</protein>
<dbReference type="RefSeq" id="WP_091643373.1">
    <property type="nucleotide sequence ID" value="NZ_FOEG01000004.1"/>
</dbReference>
<feature type="compositionally biased region" description="Acidic residues" evidence="1">
    <location>
        <begin position="79"/>
        <end position="88"/>
    </location>
</feature>
<proteinExistence type="predicted"/>
<accession>A0A1H8TFH7</accession>
<feature type="region of interest" description="Disordered" evidence="1">
    <location>
        <begin position="45"/>
        <end position="101"/>
    </location>
</feature>
<gene>
    <name evidence="2" type="ORF">SAMN04488052_104151</name>
</gene>
<dbReference type="PROSITE" id="PS51257">
    <property type="entry name" value="PROKAR_LIPOPROTEIN"/>
    <property type="match status" value="1"/>
</dbReference>
<dbReference type="Pfam" id="PF04351">
    <property type="entry name" value="PilP"/>
    <property type="match status" value="1"/>
</dbReference>
<dbReference type="STRING" id="406100.SAMN04488052_104151"/>
<dbReference type="EMBL" id="FOEG01000004">
    <property type="protein sequence ID" value="SEO89869.1"/>
    <property type="molecule type" value="Genomic_DNA"/>
</dbReference>
<dbReference type="InterPro" id="IPR007446">
    <property type="entry name" value="PilP"/>
</dbReference>
<dbReference type="OrthoDB" id="5296580at2"/>
<feature type="compositionally biased region" description="Basic and acidic residues" evidence="1">
    <location>
        <begin position="92"/>
        <end position="101"/>
    </location>
</feature>
<feature type="compositionally biased region" description="Basic and acidic residues" evidence="1">
    <location>
        <begin position="56"/>
        <end position="68"/>
    </location>
</feature>
<sequence length="181" mass="20316">MRTTASRLHPMHMAAVIALMALVLGGCSRDTDDLDEYIEDIHDRPARALEPVPEPEPARSHRYPDLDIRNPFAPLSFAEPDDDGDDAADGPTPDRDRPREPLEAFALDSMRMTGILEQDGSRWALIRDPSGTVHRVQEGNYLGENHGEIKRITEQRVDILELVPAQDGGWRERDASLTTRE</sequence>